<dbReference type="AlphaFoldDB" id="A0A2T1ESQ7"/>
<sequence>MSQIHQVQPSDKLFRWLHPGQFDWNERRPTSAAFRDPYMSVDHARLATLEESYKRGTEADKDAVAAILAEQAFEKAQKVHHCPTQICEASGDAVCVSDPGCRAYQANGLSRTLKCVNPAHGCVVGDKPKSVARFFAKNATVEIYPPEPA</sequence>
<organism evidence="1 2">
    <name type="scientific">Stenomitos frigidus ULC18</name>
    <dbReference type="NCBI Taxonomy" id="2107698"/>
    <lineage>
        <taxon>Bacteria</taxon>
        <taxon>Bacillati</taxon>
        <taxon>Cyanobacteriota</taxon>
        <taxon>Cyanophyceae</taxon>
        <taxon>Leptolyngbyales</taxon>
        <taxon>Leptolyngbyaceae</taxon>
        <taxon>Stenomitos</taxon>
    </lineage>
</organism>
<keyword evidence="2" id="KW-1185">Reference proteome</keyword>
<name>A0A2T1ESQ7_9CYAN</name>
<reference evidence="1 2" key="2">
    <citation type="submission" date="2018-03" db="EMBL/GenBank/DDBJ databases">
        <title>The ancient ancestry and fast evolution of plastids.</title>
        <authorList>
            <person name="Moore K.R."/>
            <person name="Magnabosco C."/>
            <person name="Momper L."/>
            <person name="Gold D.A."/>
            <person name="Bosak T."/>
            <person name="Fournier G.P."/>
        </authorList>
    </citation>
    <scope>NUCLEOTIDE SEQUENCE [LARGE SCALE GENOMIC DNA]</scope>
    <source>
        <strain evidence="1 2">ULC18</strain>
    </source>
</reference>
<comment type="caution">
    <text evidence="1">The sequence shown here is derived from an EMBL/GenBank/DDBJ whole genome shotgun (WGS) entry which is preliminary data.</text>
</comment>
<dbReference type="RefSeq" id="WP_106254303.1">
    <property type="nucleotide sequence ID" value="NZ_CAWNSW010000149.1"/>
</dbReference>
<reference evidence="2" key="1">
    <citation type="submission" date="2018-02" db="EMBL/GenBank/DDBJ databases">
        <authorList>
            <person name="Moore K."/>
            <person name="Momper L."/>
        </authorList>
    </citation>
    <scope>NUCLEOTIDE SEQUENCE [LARGE SCALE GENOMIC DNA]</scope>
    <source>
        <strain evidence="2">ULC18</strain>
    </source>
</reference>
<protein>
    <submittedName>
        <fullName evidence="1">Uncharacterized protein</fullName>
    </submittedName>
</protein>
<accession>A0A2T1ESQ7</accession>
<proteinExistence type="predicted"/>
<dbReference type="OrthoDB" id="884368at2"/>
<dbReference type="EMBL" id="PVWK01000002">
    <property type="protein sequence ID" value="PSB35782.1"/>
    <property type="molecule type" value="Genomic_DNA"/>
</dbReference>
<evidence type="ECO:0000313" key="1">
    <source>
        <dbReference type="EMBL" id="PSB35782.1"/>
    </source>
</evidence>
<gene>
    <name evidence="1" type="ORF">C7B82_00205</name>
</gene>
<evidence type="ECO:0000313" key="2">
    <source>
        <dbReference type="Proteomes" id="UP000239576"/>
    </source>
</evidence>
<dbReference type="Proteomes" id="UP000239576">
    <property type="component" value="Unassembled WGS sequence"/>
</dbReference>